<gene>
    <name evidence="1" type="ORF">N1F79_04015</name>
</gene>
<proteinExistence type="predicted"/>
<evidence type="ECO:0000313" key="1">
    <source>
        <dbReference type="EMBL" id="MEF3832282.1"/>
    </source>
</evidence>
<organism evidence="1 2">
    <name type="scientific">Flavivirga spongiicola</name>
    <dbReference type="NCBI Taxonomy" id="421621"/>
    <lineage>
        <taxon>Bacteria</taxon>
        <taxon>Pseudomonadati</taxon>
        <taxon>Bacteroidota</taxon>
        <taxon>Flavobacteriia</taxon>
        <taxon>Flavobacteriales</taxon>
        <taxon>Flavobacteriaceae</taxon>
        <taxon>Flavivirga</taxon>
    </lineage>
</organism>
<evidence type="ECO:0000313" key="2">
    <source>
        <dbReference type="Proteomes" id="UP001337305"/>
    </source>
</evidence>
<protein>
    <submittedName>
        <fullName evidence="1">Uncharacterized protein</fullName>
    </submittedName>
</protein>
<keyword evidence="2" id="KW-1185">Reference proteome</keyword>
<dbReference type="Proteomes" id="UP001337305">
    <property type="component" value="Unassembled WGS sequence"/>
</dbReference>
<reference evidence="1 2" key="1">
    <citation type="submission" date="2022-09" db="EMBL/GenBank/DDBJ databases">
        <title>Genome sequencing of Flavivirga sp. MEBiC05379.</title>
        <authorList>
            <person name="Oh H.-M."/>
            <person name="Kwon K.K."/>
            <person name="Park M.J."/>
            <person name="Yang S.-H."/>
        </authorList>
    </citation>
    <scope>NUCLEOTIDE SEQUENCE [LARGE SCALE GENOMIC DNA]</scope>
    <source>
        <strain evidence="1 2">MEBiC05379</strain>
    </source>
</reference>
<accession>A0ABU7XNK0</accession>
<comment type="caution">
    <text evidence="1">The sequence shown here is derived from an EMBL/GenBank/DDBJ whole genome shotgun (WGS) entry which is preliminary data.</text>
</comment>
<name>A0ABU7XNK0_9FLAO</name>
<dbReference type="RefSeq" id="WP_303304663.1">
    <property type="nucleotide sequence ID" value="NZ_JAODOP010000004.1"/>
</dbReference>
<sequence>MGLAEKRVVKAFQEGTYKELESKILETLGKQIEIEVNWNSLAKDGMSHLYEEAFPKVYFFPLIKALENICADDMGKEAIAESLNKIVIEHKDNEGNTRAWSSFSGGVLTLDAAPTTNIDLVSNRAESLQELLENSL</sequence>
<dbReference type="EMBL" id="JAODOP010000004">
    <property type="protein sequence ID" value="MEF3832282.1"/>
    <property type="molecule type" value="Genomic_DNA"/>
</dbReference>